<proteinExistence type="predicted"/>
<keyword evidence="3" id="KW-1185">Reference proteome</keyword>
<dbReference type="EMBL" id="JAHUTI010051614">
    <property type="protein sequence ID" value="MED6249229.1"/>
    <property type="molecule type" value="Genomic_DNA"/>
</dbReference>
<dbReference type="Proteomes" id="UP001345963">
    <property type="component" value="Unassembled WGS sequence"/>
</dbReference>
<evidence type="ECO:0000256" key="1">
    <source>
        <dbReference type="SAM" id="MobiDB-lite"/>
    </source>
</evidence>
<sequence length="79" mass="8451">MGSGAPTVLRGSWRRQQQFRHVTLGRLGGHGDAAPTQRSYGGLIQRSFPHRRRNHAEETGERRGDGGGETPAASAESAG</sequence>
<name>A0ABU7BG33_9TELE</name>
<evidence type="ECO:0000313" key="2">
    <source>
        <dbReference type="EMBL" id="MED6249229.1"/>
    </source>
</evidence>
<reference evidence="2 3" key="1">
    <citation type="submission" date="2021-07" db="EMBL/GenBank/DDBJ databases">
        <authorList>
            <person name="Palmer J.M."/>
        </authorList>
    </citation>
    <scope>NUCLEOTIDE SEQUENCE [LARGE SCALE GENOMIC DNA]</scope>
    <source>
        <strain evidence="2 3">AT_MEX2019</strain>
        <tissue evidence="2">Muscle</tissue>
    </source>
</reference>
<feature type="compositionally biased region" description="Basic and acidic residues" evidence="1">
    <location>
        <begin position="55"/>
        <end position="66"/>
    </location>
</feature>
<evidence type="ECO:0000313" key="3">
    <source>
        <dbReference type="Proteomes" id="UP001345963"/>
    </source>
</evidence>
<organism evidence="2 3">
    <name type="scientific">Ataeniobius toweri</name>
    <dbReference type="NCBI Taxonomy" id="208326"/>
    <lineage>
        <taxon>Eukaryota</taxon>
        <taxon>Metazoa</taxon>
        <taxon>Chordata</taxon>
        <taxon>Craniata</taxon>
        <taxon>Vertebrata</taxon>
        <taxon>Euteleostomi</taxon>
        <taxon>Actinopterygii</taxon>
        <taxon>Neopterygii</taxon>
        <taxon>Teleostei</taxon>
        <taxon>Neoteleostei</taxon>
        <taxon>Acanthomorphata</taxon>
        <taxon>Ovalentaria</taxon>
        <taxon>Atherinomorphae</taxon>
        <taxon>Cyprinodontiformes</taxon>
        <taxon>Goodeidae</taxon>
        <taxon>Ataeniobius</taxon>
    </lineage>
</organism>
<gene>
    <name evidence="2" type="ORF">ATANTOWER_011190</name>
</gene>
<comment type="caution">
    <text evidence="2">The sequence shown here is derived from an EMBL/GenBank/DDBJ whole genome shotgun (WGS) entry which is preliminary data.</text>
</comment>
<protein>
    <submittedName>
        <fullName evidence="2">Uncharacterized protein</fullName>
    </submittedName>
</protein>
<feature type="region of interest" description="Disordered" evidence="1">
    <location>
        <begin position="26"/>
        <end position="79"/>
    </location>
</feature>
<accession>A0ABU7BG33</accession>